<gene>
    <name evidence="1" type="ORF">MRATA1EN22A_LOCUS13351</name>
</gene>
<dbReference type="Proteomes" id="UP001162501">
    <property type="component" value="Chromosome 23"/>
</dbReference>
<sequence length="159" mass="17713">MQSRRARARTQRAAWSGRTPRLQGPMLPAQHVGGKPANRRERRLKTSRGKKDSEGKKLGEKGRHLQGQDRRGDGRQMARVGGQKHCALIMIGVYVSAACPLSPRGCPRRSQRPASLFPCVIVKVSSSKGEGGEYRLRRRLYGKSGEEIYGVNFTHHITV</sequence>
<protein>
    <submittedName>
        <fullName evidence="1">Uncharacterized protein</fullName>
    </submittedName>
</protein>
<evidence type="ECO:0000313" key="2">
    <source>
        <dbReference type="Proteomes" id="UP001162501"/>
    </source>
</evidence>
<reference evidence="1" key="1">
    <citation type="submission" date="2023-05" db="EMBL/GenBank/DDBJ databases">
        <authorList>
            <consortium name="ELIXIR-Norway"/>
        </authorList>
    </citation>
    <scope>NUCLEOTIDE SEQUENCE</scope>
</reference>
<proteinExistence type="predicted"/>
<name>A0AC59Z338_RANTA</name>
<reference evidence="1" key="2">
    <citation type="submission" date="2025-03" db="EMBL/GenBank/DDBJ databases">
        <authorList>
            <consortium name="ELIXIR-Norway"/>
            <consortium name="Elixir Norway"/>
        </authorList>
    </citation>
    <scope>NUCLEOTIDE SEQUENCE</scope>
</reference>
<accession>A0AC59Z338</accession>
<evidence type="ECO:0000313" key="1">
    <source>
        <dbReference type="EMBL" id="CAN0187201.1"/>
    </source>
</evidence>
<dbReference type="EMBL" id="OX596107">
    <property type="protein sequence ID" value="CAN0187201.1"/>
    <property type="molecule type" value="Genomic_DNA"/>
</dbReference>
<organism evidence="1 2">
    <name type="scientific">Rangifer tarandus platyrhynchus</name>
    <name type="common">Svalbard reindeer</name>
    <dbReference type="NCBI Taxonomy" id="3082113"/>
    <lineage>
        <taxon>Eukaryota</taxon>
        <taxon>Metazoa</taxon>
        <taxon>Chordata</taxon>
        <taxon>Craniata</taxon>
        <taxon>Vertebrata</taxon>
        <taxon>Euteleostomi</taxon>
        <taxon>Mammalia</taxon>
        <taxon>Eutheria</taxon>
        <taxon>Laurasiatheria</taxon>
        <taxon>Artiodactyla</taxon>
        <taxon>Ruminantia</taxon>
        <taxon>Pecora</taxon>
        <taxon>Cervidae</taxon>
        <taxon>Odocoileinae</taxon>
        <taxon>Rangifer</taxon>
    </lineage>
</organism>